<dbReference type="InterPro" id="IPR003721">
    <property type="entry name" value="Pantoate_ligase"/>
</dbReference>
<organism evidence="9 10">
    <name type="scientific">Algoriella xinjiangensis</name>
    <dbReference type="NCBI Taxonomy" id="684065"/>
    <lineage>
        <taxon>Bacteria</taxon>
        <taxon>Pseudomonadati</taxon>
        <taxon>Bacteroidota</taxon>
        <taxon>Flavobacteriia</taxon>
        <taxon>Flavobacteriales</taxon>
        <taxon>Weeksellaceae</taxon>
        <taxon>Algoriella</taxon>
    </lineage>
</organism>
<dbReference type="UniPathway" id="UPA00028">
    <property type="reaction ID" value="UER00005"/>
</dbReference>
<dbReference type="FunFam" id="3.40.50.620:FF:000013">
    <property type="entry name" value="Pantothenate synthetase"/>
    <property type="match status" value="1"/>
</dbReference>
<evidence type="ECO:0000256" key="8">
    <source>
        <dbReference type="HAMAP-Rule" id="MF_00158"/>
    </source>
</evidence>
<comment type="catalytic activity">
    <reaction evidence="7 8">
        <text>(R)-pantoate + beta-alanine + ATP = (R)-pantothenate + AMP + diphosphate + H(+)</text>
        <dbReference type="Rhea" id="RHEA:10912"/>
        <dbReference type="ChEBI" id="CHEBI:15378"/>
        <dbReference type="ChEBI" id="CHEBI:15980"/>
        <dbReference type="ChEBI" id="CHEBI:29032"/>
        <dbReference type="ChEBI" id="CHEBI:30616"/>
        <dbReference type="ChEBI" id="CHEBI:33019"/>
        <dbReference type="ChEBI" id="CHEBI:57966"/>
        <dbReference type="ChEBI" id="CHEBI:456215"/>
        <dbReference type="EC" id="6.3.2.1"/>
    </reaction>
</comment>
<keyword evidence="3 8" id="KW-0436">Ligase</keyword>
<gene>
    <name evidence="8" type="primary">panC</name>
    <name evidence="9" type="ORF">SAMN05421738_11192</name>
</gene>
<dbReference type="InterPro" id="IPR004821">
    <property type="entry name" value="Cyt_trans-like"/>
</dbReference>
<dbReference type="CDD" id="cd00560">
    <property type="entry name" value="PanC"/>
    <property type="match status" value="1"/>
</dbReference>
<comment type="similarity">
    <text evidence="2 8">Belongs to the pantothenate synthetase family.</text>
</comment>
<dbReference type="InterPro" id="IPR014729">
    <property type="entry name" value="Rossmann-like_a/b/a_fold"/>
</dbReference>
<dbReference type="GO" id="GO:0005524">
    <property type="term" value="F:ATP binding"/>
    <property type="evidence" value="ECO:0007669"/>
    <property type="project" value="UniProtKB-KW"/>
</dbReference>
<dbReference type="HAMAP" id="MF_00158">
    <property type="entry name" value="PanC"/>
    <property type="match status" value="1"/>
</dbReference>
<evidence type="ECO:0000256" key="1">
    <source>
        <dbReference type="ARBA" id="ARBA00004990"/>
    </source>
</evidence>
<dbReference type="InterPro" id="IPR042176">
    <property type="entry name" value="Pantoate_ligase_C"/>
</dbReference>
<feature type="binding site" evidence="8">
    <location>
        <position position="61"/>
    </location>
    <ligand>
        <name>(R)-pantoate</name>
        <dbReference type="ChEBI" id="CHEBI:15980"/>
    </ligand>
</feature>
<comment type="function">
    <text evidence="8">Catalyzes the condensation of pantoate with beta-alanine in an ATP-dependent reaction via a pantoyl-adenylate intermediate.</text>
</comment>
<feature type="binding site" evidence="8">
    <location>
        <position position="154"/>
    </location>
    <ligand>
        <name>(R)-pantoate</name>
        <dbReference type="ChEBI" id="CHEBI:15980"/>
    </ligand>
</feature>
<evidence type="ECO:0000313" key="9">
    <source>
        <dbReference type="EMBL" id="SFN38532.1"/>
    </source>
</evidence>
<comment type="pathway">
    <text evidence="1 8">Cofactor biosynthesis; (R)-pantothenate biosynthesis; (R)-pantothenate from (R)-pantoate and beta-alanine: step 1/1.</text>
</comment>
<dbReference type="NCBIfam" id="TIGR00125">
    <property type="entry name" value="cyt_tran_rel"/>
    <property type="match status" value="1"/>
</dbReference>
<dbReference type="Gene3D" id="3.40.50.620">
    <property type="entry name" value="HUPs"/>
    <property type="match status" value="1"/>
</dbReference>
<evidence type="ECO:0000256" key="2">
    <source>
        <dbReference type="ARBA" id="ARBA00009256"/>
    </source>
</evidence>
<dbReference type="EC" id="6.3.2.1" evidence="8"/>
<dbReference type="PANTHER" id="PTHR21299">
    <property type="entry name" value="CYTIDYLATE KINASE/PANTOATE-BETA-ALANINE LIGASE"/>
    <property type="match status" value="1"/>
</dbReference>
<dbReference type="Pfam" id="PF02569">
    <property type="entry name" value="Pantoate_ligase"/>
    <property type="match status" value="1"/>
</dbReference>
<proteinExistence type="inferred from homology"/>
<evidence type="ECO:0000256" key="4">
    <source>
        <dbReference type="ARBA" id="ARBA00022655"/>
    </source>
</evidence>
<dbReference type="GO" id="GO:0005829">
    <property type="term" value="C:cytosol"/>
    <property type="evidence" value="ECO:0007669"/>
    <property type="project" value="TreeGrafter"/>
</dbReference>
<dbReference type="PANTHER" id="PTHR21299:SF1">
    <property type="entry name" value="PANTOATE--BETA-ALANINE LIGASE"/>
    <property type="match status" value="1"/>
</dbReference>
<reference evidence="10" key="1">
    <citation type="submission" date="2016-10" db="EMBL/GenBank/DDBJ databases">
        <authorList>
            <person name="Varghese N."/>
            <person name="Submissions S."/>
        </authorList>
    </citation>
    <scope>NUCLEOTIDE SEQUENCE [LARGE SCALE GENOMIC DNA]</scope>
    <source>
        <strain evidence="10">XJ109</strain>
    </source>
</reference>
<evidence type="ECO:0000313" key="10">
    <source>
        <dbReference type="Proteomes" id="UP000199149"/>
    </source>
</evidence>
<evidence type="ECO:0000256" key="5">
    <source>
        <dbReference type="ARBA" id="ARBA00022741"/>
    </source>
</evidence>
<dbReference type="RefSeq" id="WP_092908813.1">
    <property type="nucleotide sequence ID" value="NZ_FOUZ01000011.1"/>
</dbReference>
<comment type="caution">
    <text evidence="8">Lacks conserved residue(s) required for the propagation of feature annotation.</text>
</comment>
<comment type="subcellular location">
    <subcellularLocation>
        <location evidence="8">Cytoplasm</location>
    </subcellularLocation>
</comment>
<dbReference type="GO" id="GO:0004592">
    <property type="term" value="F:pantoate-beta-alanine ligase activity"/>
    <property type="evidence" value="ECO:0007669"/>
    <property type="project" value="UniProtKB-UniRule"/>
</dbReference>
<dbReference type="EMBL" id="FOUZ01000011">
    <property type="protein sequence ID" value="SFN38532.1"/>
    <property type="molecule type" value="Genomic_DNA"/>
</dbReference>
<name>A0A1I4YKH6_9FLAO</name>
<accession>A0A1I4YKH6</accession>
<feature type="binding site" evidence="8">
    <location>
        <begin position="30"/>
        <end position="37"/>
    </location>
    <ligand>
        <name>ATP</name>
        <dbReference type="ChEBI" id="CHEBI:30616"/>
    </ligand>
</feature>
<feature type="active site" description="Proton donor" evidence="8">
    <location>
        <position position="37"/>
    </location>
</feature>
<dbReference type="STRING" id="684065.SAMN05421738_11192"/>
<feature type="binding site" evidence="8">
    <location>
        <begin position="185"/>
        <end position="188"/>
    </location>
    <ligand>
        <name>ATP</name>
        <dbReference type="ChEBI" id="CHEBI:30616"/>
    </ligand>
</feature>
<evidence type="ECO:0000256" key="7">
    <source>
        <dbReference type="ARBA" id="ARBA00048258"/>
    </source>
</evidence>
<dbReference type="Proteomes" id="UP000199149">
    <property type="component" value="Unassembled WGS sequence"/>
</dbReference>
<comment type="subunit">
    <text evidence="8">Homodimer.</text>
</comment>
<keyword evidence="8" id="KW-0963">Cytoplasm</keyword>
<feature type="binding site" evidence="8">
    <location>
        <position position="61"/>
    </location>
    <ligand>
        <name>beta-alanine</name>
        <dbReference type="ChEBI" id="CHEBI:57966"/>
    </ligand>
</feature>
<dbReference type="Gene3D" id="3.30.1300.10">
    <property type="entry name" value="Pantoate-beta-alanine ligase, C-terminal domain"/>
    <property type="match status" value="1"/>
</dbReference>
<keyword evidence="10" id="KW-1185">Reference proteome</keyword>
<dbReference type="NCBIfam" id="TIGR00018">
    <property type="entry name" value="panC"/>
    <property type="match status" value="1"/>
</dbReference>
<keyword evidence="4 8" id="KW-0566">Pantothenate biosynthesis</keyword>
<evidence type="ECO:0000256" key="6">
    <source>
        <dbReference type="ARBA" id="ARBA00022840"/>
    </source>
</evidence>
<protein>
    <recommendedName>
        <fullName evidence="8">Pantothenate synthetase</fullName>
        <shortName evidence="8">PS</shortName>
        <ecNumber evidence="8">6.3.2.1</ecNumber>
    </recommendedName>
    <alternativeName>
        <fullName evidence="8">Pantoate--beta-alanine ligase</fullName>
    </alternativeName>
    <alternativeName>
        <fullName evidence="8">Pantoate-activating enzyme</fullName>
    </alternativeName>
</protein>
<keyword evidence="6 8" id="KW-0067">ATP-binding</keyword>
<comment type="miscellaneous">
    <text evidence="8">The reaction proceeds by a bi uni uni bi ping pong mechanism.</text>
</comment>
<dbReference type="SUPFAM" id="SSF52374">
    <property type="entry name" value="Nucleotidylyl transferase"/>
    <property type="match status" value="1"/>
</dbReference>
<sequence>MVIFNEKEKLTPAIVELKNQNKTIGFIPTMGALHEGHMSLVKASKAQNDYTIVSIFVNPTQFNNPEDLEKYPRTEEKDIELLTKNGCDFVYLPTVNDLYATNEVAKKYDFGTIDKVMEGASRPGHFDGVATIVSKLFRAVKPTRAYFGEKDFQQIRIIQEMVKQEGLDVLIMPMPIYRAETGLAFSSRNARLSTQQTDDAPQIYSILSKAVALKNDGKDVAEITKFVENEFANSPFKLEYFEITDENSLETIQHFSDAKNIRGFVVAYAGEVRLIDNIKF</sequence>
<dbReference type="AlphaFoldDB" id="A0A1I4YKH6"/>
<feature type="binding site" evidence="8">
    <location>
        <begin position="148"/>
        <end position="151"/>
    </location>
    <ligand>
        <name>ATP</name>
        <dbReference type="ChEBI" id="CHEBI:30616"/>
    </ligand>
</feature>
<dbReference type="GO" id="GO:0015940">
    <property type="term" value="P:pantothenate biosynthetic process"/>
    <property type="evidence" value="ECO:0007669"/>
    <property type="project" value="UniProtKB-UniRule"/>
</dbReference>
<dbReference type="OrthoDB" id="9773087at2"/>
<evidence type="ECO:0000256" key="3">
    <source>
        <dbReference type="ARBA" id="ARBA00022598"/>
    </source>
</evidence>
<keyword evidence="5 8" id="KW-0547">Nucleotide-binding</keyword>